<dbReference type="InterPro" id="IPR040853">
    <property type="entry name" value="RapA2_cadherin-like"/>
</dbReference>
<gene>
    <name evidence="2" type="ORF">E8M63_13790</name>
</gene>
<name>A0AAX2TLG2_NEIGO</name>
<dbReference type="InterPro" id="IPR013783">
    <property type="entry name" value="Ig-like_fold"/>
</dbReference>
<dbReference type="NCBIfam" id="TIGR01965">
    <property type="entry name" value="VCBS_repeat"/>
    <property type="match status" value="2"/>
</dbReference>
<dbReference type="Gene3D" id="2.60.40.10">
    <property type="entry name" value="Immunoglobulins"/>
    <property type="match status" value="1"/>
</dbReference>
<dbReference type="EMBL" id="SUQX01000231">
    <property type="protein sequence ID" value="TJX01029.1"/>
    <property type="molecule type" value="Genomic_DNA"/>
</dbReference>
<feature type="domain" description="RapA2 cadherin-like" evidence="1">
    <location>
        <begin position="41"/>
        <end position="123"/>
    </location>
</feature>
<dbReference type="Pfam" id="PF17803">
    <property type="entry name" value="Cadherin_4"/>
    <property type="match status" value="1"/>
</dbReference>
<comment type="caution">
    <text evidence="2">The sequence shown here is derived from an EMBL/GenBank/DDBJ whole genome shotgun (WGS) entry which is preliminary data.</text>
</comment>
<accession>A0AAX2TLG2</accession>
<reference evidence="2 3" key="1">
    <citation type="submission" date="2019-04" db="EMBL/GenBank/DDBJ databases">
        <title>The CDC panel for molecular diagnostics of ciprofloxacin resistance and its use for research and clinical development.</title>
        <authorList>
            <person name="Liu H."/>
            <person name="Tang K."/>
            <person name="Pham C."/>
            <person name="Schmerer M."/>
        </authorList>
    </citation>
    <scope>NUCLEOTIDE SEQUENCE [LARGE SCALE GENOMIC DNA]</scope>
    <source>
        <strain evidence="2 3">LRRBGS_0742</strain>
    </source>
</reference>
<protein>
    <recommendedName>
        <fullName evidence="1">RapA2 cadherin-like domain-containing protein</fullName>
    </recommendedName>
</protein>
<feature type="non-terminal residue" evidence="2">
    <location>
        <position position="146"/>
    </location>
</feature>
<dbReference type="AlphaFoldDB" id="A0AAX2TLG2"/>
<evidence type="ECO:0000259" key="1">
    <source>
        <dbReference type="Pfam" id="PF17803"/>
    </source>
</evidence>
<dbReference type="RefSeq" id="WP_222598018.1">
    <property type="nucleotide sequence ID" value="NZ_SUQX01000231.1"/>
</dbReference>
<sequence length="146" mass="15297">QAWTFSAADKNFDYLAAGETLTLTYTIQLDDHHGGIVNTPVTITIHGANDAPTLADVNTGTLTDTAAYDTFSPLTGTLHGHDVDDGETATLTYAALNSDHAAVTQITGLYGLLTVNPNGTYSYVPDAAAINALPKGTYADTFTVET</sequence>
<evidence type="ECO:0000313" key="2">
    <source>
        <dbReference type="EMBL" id="TJX01029.1"/>
    </source>
</evidence>
<organism evidence="2 3">
    <name type="scientific">Neisseria gonorrhoeae</name>
    <dbReference type="NCBI Taxonomy" id="485"/>
    <lineage>
        <taxon>Bacteria</taxon>
        <taxon>Pseudomonadati</taxon>
        <taxon>Pseudomonadota</taxon>
        <taxon>Betaproteobacteria</taxon>
        <taxon>Neisseriales</taxon>
        <taxon>Neisseriaceae</taxon>
        <taxon>Neisseria</taxon>
    </lineage>
</organism>
<dbReference type="InterPro" id="IPR010221">
    <property type="entry name" value="VCBS_dom"/>
</dbReference>
<proteinExistence type="predicted"/>
<evidence type="ECO:0000313" key="3">
    <source>
        <dbReference type="Proteomes" id="UP000307092"/>
    </source>
</evidence>
<feature type="non-terminal residue" evidence="2">
    <location>
        <position position="1"/>
    </location>
</feature>
<dbReference type="Proteomes" id="UP000307092">
    <property type="component" value="Unassembled WGS sequence"/>
</dbReference>